<keyword evidence="2" id="KW-1185">Reference proteome</keyword>
<organism evidence="2 3">
    <name type="scientific">Heligmosomoides polygyrus</name>
    <name type="common">Parasitic roundworm</name>
    <dbReference type="NCBI Taxonomy" id="6339"/>
    <lineage>
        <taxon>Eukaryota</taxon>
        <taxon>Metazoa</taxon>
        <taxon>Ecdysozoa</taxon>
        <taxon>Nematoda</taxon>
        <taxon>Chromadorea</taxon>
        <taxon>Rhabditida</taxon>
        <taxon>Rhabditina</taxon>
        <taxon>Rhabditomorpha</taxon>
        <taxon>Strongyloidea</taxon>
        <taxon>Heligmosomidae</taxon>
        <taxon>Heligmosomoides</taxon>
    </lineage>
</organism>
<protein>
    <submittedName>
        <fullName evidence="3">VHS domain-containing protein</fullName>
    </submittedName>
</protein>
<dbReference type="Proteomes" id="UP000050761">
    <property type="component" value="Unassembled WGS sequence"/>
</dbReference>
<accession>A0A183GLI5</accession>
<proteinExistence type="predicted"/>
<dbReference type="EMBL" id="UZAH01035197">
    <property type="protein sequence ID" value="VDP39579.1"/>
    <property type="molecule type" value="Genomic_DNA"/>
</dbReference>
<dbReference type="AlphaFoldDB" id="A0A183GLI5"/>
<evidence type="ECO:0000313" key="2">
    <source>
        <dbReference type="Proteomes" id="UP000050761"/>
    </source>
</evidence>
<dbReference type="WBParaSite" id="HPBE_0002355501-mRNA-1">
    <property type="protein sequence ID" value="HPBE_0002355501-mRNA-1"/>
    <property type="gene ID" value="HPBE_0002355501"/>
</dbReference>
<name>A0A183GLI5_HELPZ</name>
<gene>
    <name evidence="1" type="ORF">HPBE_LOCUS23554</name>
</gene>
<reference evidence="3" key="2">
    <citation type="submission" date="2019-09" db="UniProtKB">
        <authorList>
            <consortium name="WormBaseParasite"/>
        </authorList>
    </citation>
    <scope>IDENTIFICATION</scope>
</reference>
<sequence length="226" mass="25461">MLGESCIAKEKRVDAEKEMEEKIGIVESLLANVEQGTGIAPGLVNEIVSMLDQKEIGTVEEWKRYVTTMKRDGEMLVEICRMLNTNVFQLESSSVKLQEAARKGEAHDEEATFNFKCFESVTLGDVQGVPLPGAFTWKPFVDVWSAWRTCSIFIRTDIAVAEKIQLCKAEVVSLDAEALKRILILAYEVCTEWTEFICSSRGIAKHPPIDGNCIIEFYRIAFEKLK</sequence>
<evidence type="ECO:0000313" key="1">
    <source>
        <dbReference type="EMBL" id="VDP39579.1"/>
    </source>
</evidence>
<reference evidence="1 2" key="1">
    <citation type="submission" date="2018-11" db="EMBL/GenBank/DDBJ databases">
        <authorList>
            <consortium name="Pathogen Informatics"/>
        </authorList>
    </citation>
    <scope>NUCLEOTIDE SEQUENCE [LARGE SCALE GENOMIC DNA]</scope>
</reference>
<accession>A0A3P8GYF9</accession>
<evidence type="ECO:0000313" key="3">
    <source>
        <dbReference type="WBParaSite" id="HPBE_0002355501-mRNA-1"/>
    </source>
</evidence>